<dbReference type="PROSITE" id="PS51819">
    <property type="entry name" value="VOC"/>
    <property type="match status" value="1"/>
</dbReference>
<dbReference type="InterPro" id="IPR004360">
    <property type="entry name" value="Glyas_Fos-R_dOase_dom"/>
</dbReference>
<feature type="domain" description="VOC" evidence="1">
    <location>
        <begin position="3"/>
        <end position="127"/>
    </location>
</feature>
<evidence type="ECO:0000313" key="2">
    <source>
        <dbReference type="EMBL" id="TKA01434.1"/>
    </source>
</evidence>
<dbReference type="RefSeq" id="WP_136729140.1">
    <property type="nucleotide sequence ID" value="NZ_SUMC01000072.1"/>
</dbReference>
<reference evidence="2 3" key="1">
    <citation type="submission" date="2019-04" db="EMBL/GenBank/DDBJ databases">
        <title>Streptomyces oryziradicis sp. nov., a novel actinomycete isolated from rhizosphere soil of rice (Oryza sativa L.).</title>
        <authorList>
            <person name="Li C."/>
        </authorList>
    </citation>
    <scope>NUCLEOTIDE SEQUENCE [LARGE SCALE GENOMIC DNA]</scope>
    <source>
        <strain evidence="2 3">NEAU-C40</strain>
    </source>
</reference>
<gene>
    <name evidence="2" type="ORF">FCI23_40515</name>
</gene>
<dbReference type="SUPFAM" id="SSF54593">
    <property type="entry name" value="Glyoxalase/Bleomycin resistance protein/Dihydroxybiphenyl dioxygenase"/>
    <property type="match status" value="1"/>
</dbReference>
<dbReference type="InterPro" id="IPR029068">
    <property type="entry name" value="Glyas_Bleomycin-R_OHBP_Dase"/>
</dbReference>
<keyword evidence="3" id="KW-1185">Reference proteome</keyword>
<evidence type="ECO:0000259" key="1">
    <source>
        <dbReference type="PROSITE" id="PS51819"/>
    </source>
</evidence>
<dbReference type="Pfam" id="PF00903">
    <property type="entry name" value="Glyoxalase"/>
    <property type="match status" value="1"/>
</dbReference>
<protein>
    <submittedName>
        <fullName evidence="2">VOC family protein</fullName>
    </submittedName>
</protein>
<dbReference type="PANTHER" id="PTHR36437">
    <property type="entry name" value="GLYOXALASE/BLEOMYCIN RESISTANCE PROTEIN/DIOXYGENASE"/>
    <property type="match status" value="1"/>
</dbReference>
<dbReference type="OrthoDB" id="197463at2"/>
<dbReference type="CDD" id="cd07263">
    <property type="entry name" value="VOC_like"/>
    <property type="match status" value="1"/>
</dbReference>
<dbReference type="Gene3D" id="3.10.180.10">
    <property type="entry name" value="2,3-Dihydroxybiphenyl 1,2-Dioxygenase, domain 1"/>
    <property type="match status" value="1"/>
</dbReference>
<dbReference type="PANTHER" id="PTHR36437:SF2">
    <property type="entry name" value="GLYOXALASE_BLEOMYCIN RESISTANCE PROTEIN_DIOXYGENASE"/>
    <property type="match status" value="1"/>
</dbReference>
<evidence type="ECO:0000313" key="3">
    <source>
        <dbReference type="Proteomes" id="UP000305778"/>
    </source>
</evidence>
<dbReference type="EMBL" id="SUMC01000072">
    <property type="protein sequence ID" value="TKA01434.1"/>
    <property type="molecule type" value="Genomic_DNA"/>
</dbReference>
<organism evidence="2 3">
    <name type="scientific">Actinacidiphila oryziradicis</name>
    <dbReference type="NCBI Taxonomy" id="2571141"/>
    <lineage>
        <taxon>Bacteria</taxon>
        <taxon>Bacillati</taxon>
        <taxon>Actinomycetota</taxon>
        <taxon>Actinomycetes</taxon>
        <taxon>Kitasatosporales</taxon>
        <taxon>Streptomycetaceae</taxon>
        <taxon>Actinacidiphila</taxon>
    </lineage>
</organism>
<dbReference type="Proteomes" id="UP000305778">
    <property type="component" value="Unassembled WGS sequence"/>
</dbReference>
<accession>A0A4U0RYH2</accession>
<proteinExistence type="predicted"/>
<comment type="caution">
    <text evidence="2">The sequence shown here is derived from an EMBL/GenBank/DDBJ whole genome shotgun (WGS) entry which is preliminary data.</text>
</comment>
<name>A0A4U0RYH2_9ACTN</name>
<sequence>MPHIALVTLVVRDYDEALAFYVDALGFELGEDTPRPDGTRWIVVRPHGAAGTGLLLARAKNDAERDRVGAQTGGRVGLFLHTEDFQRDYTRMYEAGVTFLESPRHEAYGSVVVFEDLYGNRWDLLQPTEQDHPA</sequence>
<dbReference type="InterPro" id="IPR037523">
    <property type="entry name" value="VOC_core"/>
</dbReference>
<dbReference type="AlphaFoldDB" id="A0A4U0RYH2"/>